<name>X1TSS4_9ZZZZ</name>
<gene>
    <name evidence="1" type="ORF">S12H4_48962</name>
</gene>
<reference evidence="1" key="1">
    <citation type="journal article" date="2014" name="Front. Microbiol.">
        <title>High frequency of phylogenetically diverse reductive dehalogenase-homologous genes in deep subseafloor sedimentary metagenomes.</title>
        <authorList>
            <person name="Kawai M."/>
            <person name="Futagami T."/>
            <person name="Toyoda A."/>
            <person name="Takaki Y."/>
            <person name="Nishi S."/>
            <person name="Hori S."/>
            <person name="Arai W."/>
            <person name="Tsubouchi T."/>
            <person name="Morono Y."/>
            <person name="Uchiyama I."/>
            <person name="Ito T."/>
            <person name="Fujiyama A."/>
            <person name="Inagaki F."/>
            <person name="Takami H."/>
        </authorList>
    </citation>
    <scope>NUCLEOTIDE SEQUENCE</scope>
    <source>
        <strain evidence="1">Expedition CK06-06</strain>
    </source>
</reference>
<organism evidence="1">
    <name type="scientific">marine sediment metagenome</name>
    <dbReference type="NCBI Taxonomy" id="412755"/>
    <lineage>
        <taxon>unclassified sequences</taxon>
        <taxon>metagenomes</taxon>
        <taxon>ecological metagenomes</taxon>
    </lineage>
</organism>
<dbReference type="EMBL" id="BARW01030658">
    <property type="protein sequence ID" value="GAJ08319.1"/>
    <property type="molecule type" value="Genomic_DNA"/>
</dbReference>
<feature type="non-terminal residue" evidence="1">
    <location>
        <position position="1"/>
    </location>
</feature>
<accession>X1TSS4</accession>
<sequence>AHGISAYPAINKYAQQVQSMGPDASEKQEATPVQNY</sequence>
<protein>
    <submittedName>
        <fullName evidence="1">Uncharacterized protein</fullName>
    </submittedName>
</protein>
<proteinExistence type="predicted"/>
<dbReference type="AlphaFoldDB" id="X1TSS4"/>
<evidence type="ECO:0000313" key="1">
    <source>
        <dbReference type="EMBL" id="GAJ08319.1"/>
    </source>
</evidence>
<comment type="caution">
    <text evidence="1">The sequence shown here is derived from an EMBL/GenBank/DDBJ whole genome shotgun (WGS) entry which is preliminary data.</text>
</comment>